<dbReference type="EMBL" id="AVOT02038536">
    <property type="protein sequence ID" value="MBW0533441.1"/>
    <property type="molecule type" value="Genomic_DNA"/>
</dbReference>
<sequence length="124" mass="13653">MTAKAFFETIKLHFFPGNRFQKLKVVCGMVSLLVENGLGTPKPNTFLILYLLQTFAVLQQLKVKLAKLEDLIAQAACHVPPTLDQVAFYQLGTAAILPKNEDKPSSTFVGQVILNALSKAEDFS</sequence>
<keyword evidence="2" id="KW-1185">Reference proteome</keyword>
<dbReference type="Proteomes" id="UP000765509">
    <property type="component" value="Unassembled WGS sequence"/>
</dbReference>
<comment type="caution">
    <text evidence="1">The sequence shown here is derived from an EMBL/GenBank/DDBJ whole genome shotgun (WGS) entry which is preliminary data.</text>
</comment>
<protein>
    <submittedName>
        <fullName evidence="1">Uncharacterized protein</fullName>
    </submittedName>
</protein>
<evidence type="ECO:0000313" key="1">
    <source>
        <dbReference type="EMBL" id="MBW0533441.1"/>
    </source>
</evidence>
<proteinExistence type="predicted"/>
<organism evidence="1 2">
    <name type="scientific">Austropuccinia psidii MF-1</name>
    <dbReference type="NCBI Taxonomy" id="1389203"/>
    <lineage>
        <taxon>Eukaryota</taxon>
        <taxon>Fungi</taxon>
        <taxon>Dikarya</taxon>
        <taxon>Basidiomycota</taxon>
        <taxon>Pucciniomycotina</taxon>
        <taxon>Pucciniomycetes</taxon>
        <taxon>Pucciniales</taxon>
        <taxon>Sphaerophragmiaceae</taxon>
        <taxon>Austropuccinia</taxon>
    </lineage>
</organism>
<evidence type="ECO:0000313" key="2">
    <source>
        <dbReference type="Proteomes" id="UP000765509"/>
    </source>
</evidence>
<dbReference type="AlphaFoldDB" id="A0A9Q3I809"/>
<reference evidence="1" key="1">
    <citation type="submission" date="2021-03" db="EMBL/GenBank/DDBJ databases">
        <title>Draft genome sequence of rust myrtle Austropuccinia psidii MF-1, a brazilian biotype.</title>
        <authorList>
            <person name="Quecine M.C."/>
            <person name="Pachon D.M.R."/>
            <person name="Bonatelli M.L."/>
            <person name="Correr F.H."/>
            <person name="Franceschini L.M."/>
            <person name="Leite T.F."/>
            <person name="Margarido G.R.A."/>
            <person name="Almeida C.A."/>
            <person name="Ferrarezi J.A."/>
            <person name="Labate C.A."/>
        </authorList>
    </citation>
    <scope>NUCLEOTIDE SEQUENCE</scope>
    <source>
        <strain evidence="1">MF-1</strain>
    </source>
</reference>
<name>A0A9Q3I809_9BASI</name>
<dbReference type="OrthoDB" id="2505547at2759"/>
<gene>
    <name evidence="1" type="ORF">O181_073156</name>
</gene>
<accession>A0A9Q3I809</accession>